<evidence type="ECO:0000256" key="1">
    <source>
        <dbReference type="SAM" id="Phobius"/>
    </source>
</evidence>
<protein>
    <submittedName>
        <fullName evidence="2">Uncharacterized protein</fullName>
    </submittedName>
</protein>
<dbReference type="EMBL" id="JASAOG010000011">
    <property type="protein sequence ID" value="KAK0066300.1"/>
    <property type="molecule type" value="Genomic_DNA"/>
</dbReference>
<name>A0AAD8C6D7_BIOPF</name>
<reference evidence="2" key="2">
    <citation type="submission" date="2023-04" db="EMBL/GenBank/DDBJ databases">
        <authorList>
            <person name="Bu L."/>
            <person name="Lu L."/>
            <person name="Laidemitt M.R."/>
            <person name="Zhang S.M."/>
            <person name="Mutuku M."/>
            <person name="Mkoji G."/>
            <person name="Steinauer M."/>
            <person name="Loker E.S."/>
        </authorList>
    </citation>
    <scope>NUCLEOTIDE SEQUENCE</scope>
    <source>
        <strain evidence="2">KasaAsao</strain>
        <tissue evidence="2">Whole Snail</tissue>
    </source>
</reference>
<organism evidence="2 3">
    <name type="scientific">Biomphalaria pfeifferi</name>
    <name type="common">Bloodfluke planorb</name>
    <name type="synonym">Freshwater snail</name>
    <dbReference type="NCBI Taxonomy" id="112525"/>
    <lineage>
        <taxon>Eukaryota</taxon>
        <taxon>Metazoa</taxon>
        <taxon>Spiralia</taxon>
        <taxon>Lophotrochozoa</taxon>
        <taxon>Mollusca</taxon>
        <taxon>Gastropoda</taxon>
        <taxon>Heterobranchia</taxon>
        <taxon>Euthyneura</taxon>
        <taxon>Panpulmonata</taxon>
        <taxon>Hygrophila</taxon>
        <taxon>Lymnaeoidea</taxon>
        <taxon>Planorbidae</taxon>
        <taxon>Biomphalaria</taxon>
    </lineage>
</organism>
<accession>A0AAD8C6D7</accession>
<evidence type="ECO:0000313" key="2">
    <source>
        <dbReference type="EMBL" id="KAK0066300.1"/>
    </source>
</evidence>
<dbReference type="PANTHER" id="PTHR39948">
    <property type="entry name" value="GEO11419P1"/>
    <property type="match status" value="1"/>
</dbReference>
<keyword evidence="3" id="KW-1185">Reference proteome</keyword>
<evidence type="ECO:0000313" key="3">
    <source>
        <dbReference type="Proteomes" id="UP001233172"/>
    </source>
</evidence>
<sequence>MGKGGDATCLIFGIVWFLILIFLAWPISCFIAGLYILLQPFAVCIDPIKEINAFLFKLLTLPTTVTEKMMNGSGFG</sequence>
<proteinExistence type="predicted"/>
<keyword evidence="1" id="KW-0472">Membrane</keyword>
<dbReference type="AlphaFoldDB" id="A0AAD8C6D7"/>
<keyword evidence="1" id="KW-1133">Transmembrane helix</keyword>
<reference evidence="2" key="1">
    <citation type="journal article" date="2023" name="PLoS Negl. Trop. Dis.">
        <title>A genome sequence for Biomphalaria pfeifferi, the major vector snail for the human-infecting parasite Schistosoma mansoni.</title>
        <authorList>
            <person name="Bu L."/>
            <person name="Lu L."/>
            <person name="Laidemitt M.R."/>
            <person name="Zhang S.M."/>
            <person name="Mutuku M."/>
            <person name="Mkoji G."/>
            <person name="Steinauer M."/>
            <person name="Loker E.S."/>
        </authorList>
    </citation>
    <scope>NUCLEOTIDE SEQUENCE</scope>
    <source>
        <strain evidence="2">KasaAsao</strain>
    </source>
</reference>
<dbReference type="Proteomes" id="UP001233172">
    <property type="component" value="Unassembled WGS sequence"/>
</dbReference>
<dbReference type="PANTHER" id="PTHR39948:SF1">
    <property type="entry name" value="GEO11419P1"/>
    <property type="match status" value="1"/>
</dbReference>
<keyword evidence="1" id="KW-0812">Transmembrane</keyword>
<gene>
    <name evidence="2" type="ORF">Bpfe_004421</name>
</gene>
<comment type="caution">
    <text evidence="2">The sequence shown here is derived from an EMBL/GenBank/DDBJ whole genome shotgun (WGS) entry which is preliminary data.</text>
</comment>
<feature type="transmembrane region" description="Helical" evidence="1">
    <location>
        <begin position="7"/>
        <end position="38"/>
    </location>
</feature>